<feature type="domain" description="IrrE N-terminal-like" evidence="1">
    <location>
        <begin position="18"/>
        <end position="89"/>
    </location>
</feature>
<protein>
    <recommendedName>
        <fullName evidence="1">IrrE N-terminal-like domain-containing protein</fullName>
    </recommendedName>
</protein>
<dbReference type="AlphaFoldDB" id="A0A0P8W3N5"/>
<reference evidence="2 3" key="1">
    <citation type="submission" date="2015-09" db="EMBL/GenBank/DDBJ databases">
        <title>Genome sequence of Oxobacter pfennigii DSM 3222.</title>
        <authorList>
            <person name="Poehlein A."/>
            <person name="Bengelsdorf F.R."/>
            <person name="Schiel-Bengelsdorf B."/>
            <person name="Duerre P."/>
            <person name="Daniel R."/>
        </authorList>
    </citation>
    <scope>NUCLEOTIDE SEQUENCE [LARGE SCALE GENOMIC DNA]</scope>
    <source>
        <strain evidence="2 3">DSM 3222</strain>
    </source>
</reference>
<keyword evidence="3" id="KW-1185">Reference proteome</keyword>
<dbReference type="Gene3D" id="1.10.10.2910">
    <property type="match status" value="1"/>
</dbReference>
<evidence type="ECO:0000259" key="1">
    <source>
        <dbReference type="Pfam" id="PF06114"/>
    </source>
</evidence>
<name>A0A0P8W3N5_9CLOT</name>
<dbReference type="InterPro" id="IPR010359">
    <property type="entry name" value="IrrE_HExxH"/>
</dbReference>
<sequence>MNKTIIYEVACFMRRLEEDNSIRITFEKLDSIYGLLYKGLNDKYLIVINSNLSPEKQLETIWHESKHLYSHDMEEGDMEVIEKEAVEFSKYALEYSPEVLSECRNAW</sequence>
<evidence type="ECO:0000313" key="3">
    <source>
        <dbReference type="Proteomes" id="UP000050326"/>
    </source>
</evidence>
<dbReference type="STRING" id="36849.OXPF_39760"/>
<accession>A0A0P8W3N5</accession>
<gene>
    <name evidence="2" type="ORF">OXPF_39760</name>
</gene>
<dbReference type="Pfam" id="PF06114">
    <property type="entry name" value="Peptidase_M78"/>
    <property type="match status" value="1"/>
</dbReference>
<proteinExistence type="predicted"/>
<dbReference type="Proteomes" id="UP000050326">
    <property type="component" value="Unassembled WGS sequence"/>
</dbReference>
<evidence type="ECO:0000313" key="2">
    <source>
        <dbReference type="EMBL" id="KPU42197.1"/>
    </source>
</evidence>
<organism evidence="2 3">
    <name type="scientific">Oxobacter pfennigii</name>
    <dbReference type="NCBI Taxonomy" id="36849"/>
    <lineage>
        <taxon>Bacteria</taxon>
        <taxon>Bacillati</taxon>
        <taxon>Bacillota</taxon>
        <taxon>Clostridia</taxon>
        <taxon>Eubacteriales</taxon>
        <taxon>Clostridiaceae</taxon>
        <taxon>Oxobacter</taxon>
    </lineage>
</organism>
<dbReference type="EMBL" id="LKET01000068">
    <property type="protein sequence ID" value="KPU42197.1"/>
    <property type="molecule type" value="Genomic_DNA"/>
</dbReference>
<comment type="caution">
    <text evidence="2">The sequence shown here is derived from an EMBL/GenBank/DDBJ whole genome shotgun (WGS) entry which is preliminary data.</text>
</comment>